<proteinExistence type="predicted"/>
<gene>
    <name evidence="1" type="ORF">QVO10_00300</name>
</gene>
<dbReference type="EMBL" id="JAUEII010000001">
    <property type="protein sequence ID" value="MDN0047842.1"/>
    <property type="molecule type" value="Genomic_DNA"/>
</dbReference>
<comment type="caution">
    <text evidence="1">The sequence shown here is derived from an EMBL/GenBank/DDBJ whole genome shotgun (WGS) entry which is preliminary data.</text>
</comment>
<name>A0ABT7X1B7_9BACE</name>
<dbReference type="RefSeq" id="WP_301638794.1">
    <property type="nucleotide sequence ID" value="NZ_JAUEII010000001.1"/>
</dbReference>
<dbReference type="Proteomes" id="UP001167871">
    <property type="component" value="Unassembled WGS sequence"/>
</dbReference>
<organism evidence="1 2">
    <name type="scientific">Bacteroides gallinaceum</name>
    <dbReference type="NCBI Taxonomy" id="1462571"/>
    <lineage>
        <taxon>Bacteria</taxon>
        <taxon>Pseudomonadati</taxon>
        <taxon>Bacteroidota</taxon>
        <taxon>Bacteroidia</taxon>
        <taxon>Bacteroidales</taxon>
        <taxon>Bacteroidaceae</taxon>
        <taxon>Bacteroides</taxon>
    </lineage>
</organism>
<reference evidence="1" key="2">
    <citation type="submission" date="2024-05" db="EMBL/GenBank/DDBJ databases">
        <title>Identification and characterization of horizontal gene transfer across gut microbiota members of farm animals based on homology search.</title>
        <authorList>
            <person name="Schwarzerova J."/>
            <person name="Nykrynova M."/>
            <person name="Jureckova K."/>
            <person name="Cejkova D."/>
            <person name="Rychlik I."/>
        </authorList>
    </citation>
    <scope>NUCLEOTIDE SEQUENCE</scope>
    <source>
        <strain evidence="1">84_SSukc20</strain>
    </source>
</reference>
<reference evidence="1" key="1">
    <citation type="submission" date="2023-06" db="EMBL/GenBank/DDBJ databases">
        <authorList>
            <person name="Zeman M."/>
            <person name="Kubasova T."/>
            <person name="Jahodarova E."/>
            <person name="Nykrynova M."/>
            <person name="Rychlik I."/>
        </authorList>
    </citation>
    <scope>NUCLEOTIDE SEQUENCE</scope>
    <source>
        <strain evidence="1">84_SSukc20</strain>
    </source>
</reference>
<accession>A0ABT7X1B7</accession>
<sequence>MLENERIEFRQKLREGLTRSRYKLIREKALRNENIIEGDYKGGIIEVSARELLKKLYNEDIVVLTDDKPRQ</sequence>
<keyword evidence="2" id="KW-1185">Reference proteome</keyword>
<evidence type="ECO:0000313" key="2">
    <source>
        <dbReference type="Proteomes" id="UP001167871"/>
    </source>
</evidence>
<evidence type="ECO:0000313" key="1">
    <source>
        <dbReference type="EMBL" id="MDN0047842.1"/>
    </source>
</evidence>
<protein>
    <submittedName>
        <fullName evidence="1">Uncharacterized protein</fullName>
    </submittedName>
</protein>